<keyword evidence="8" id="KW-1185">Reference proteome</keyword>
<dbReference type="EnsemblMetazoa" id="XM_030999289">
    <property type="protein sequence ID" value="XP_030855149"/>
    <property type="gene ID" value="LOC764393"/>
</dbReference>
<dbReference type="RefSeq" id="XP_030855149.1">
    <property type="nucleotide sequence ID" value="XM_030999289.1"/>
</dbReference>
<dbReference type="AlphaFoldDB" id="A0A7M7PRD1"/>
<evidence type="ECO:0000313" key="8">
    <source>
        <dbReference type="Proteomes" id="UP000007110"/>
    </source>
</evidence>
<comment type="cofactor">
    <cofactor evidence="1">
        <name>thiamine diphosphate</name>
        <dbReference type="ChEBI" id="CHEBI:58937"/>
    </cofactor>
</comment>
<dbReference type="CDD" id="cd02016">
    <property type="entry name" value="TPP_E1_OGDC_like"/>
    <property type="match status" value="1"/>
</dbReference>
<dbReference type="Pfam" id="PF16870">
    <property type="entry name" value="OxoGdeHyase_C"/>
    <property type="match status" value="1"/>
</dbReference>
<accession>A0A7M7PRD1</accession>
<dbReference type="InterPro" id="IPR031717">
    <property type="entry name" value="ODO-1/KGD_C"/>
</dbReference>
<dbReference type="Gene3D" id="3.40.50.11610">
    <property type="entry name" value="Multifunctional 2-oxoglutarate metabolism enzyme, C-terminal domain"/>
    <property type="match status" value="1"/>
</dbReference>
<keyword evidence="5" id="KW-0786">Thiamine pyrophosphate</keyword>
<dbReference type="InterPro" id="IPR042179">
    <property type="entry name" value="KGD_C_sf"/>
</dbReference>
<dbReference type="Gene3D" id="3.40.50.12470">
    <property type="match status" value="1"/>
</dbReference>
<reference evidence="8" key="1">
    <citation type="submission" date="2015-02" db="EMBL/GenBank/DDBJ databases">
        <title>Genome sequencing for Strongylocentrotus purpuratus.</title>
        <authorList>
            <person name="Murali S."/>
            <person name="Liu Y."/>
            <person name="Vee V."/>
            <person name="English A."/>
            <person name="Wang M."/>
            <person name="Skinner E."/>
            <person name="Han Y."/>
            <person name="Muzny D.M."/>
            <person name="Worley K.C."/>
            <person name="Gibbs R.A."/>
        </authorList>
    </citation>
    <scope>NUCLEOTIDE SEQUENCE</scope>
</reference>
<dbReference type="FunFam" id="1.10.287.1150:FF:000005">
    <property type="entry name" value="probable 2-oxoglutarate dehydrogenase E1 component DHKTD1, mitochondrial"/>
    <property type="match status" value="1"/>
</dbReference>
<evidence type="ECO:0000259" key="6">
    <source>
        <dbReference type="SMART" id="SM00861"/>
    </source>
</evidence>
<dbReference type="GO" id="GO:0030976">
    <property type="term" value="F:thiamine pyrophosphate binding"/>
    <property type="evidence" value="ECO:0007669"/>
    <property type="project" value="InterPro"/>
</dbReference>
<proteinExistence type="inferred from homology"/>
<name>A0A7M7PRD1_STRPU</name>
<protein>
    <recommendedName>
        <fullName evidence="6">Transketolase-like pyrimidine-binding domain-containing protein</fullName>
    </recommendedName>
</protein>
<dbReference type="GO" id="GO:0016624">
    <property type="term" value="F:oxidoreductase activity, acting on the aldehyde or oxo group of donors, disulfide as acceptor"/>
    <property type="evidence" value="ECO:0007669"/>
    <property type="project" value="InterPro"/>
</dbReference>
<feature type="domain" description="Transketolase-like pyrimidine-binding" evidence="6">
    <location>
        <begin position="602"/>
        <end position="805"/>
    </location>
</feature>
<dbReference type="PANTHER" id="PTHR23152:SF4">
    <property type="entry name" value="2-OXOADIPATE DEHYDROGENASE COMPLEX COMPONENT E1"/>
    <property type="match status" value="1"/>
</dbReference>
<evidence type="ECO:0000256" key="5">
    <source>
        <dbReference type="ARBA" id="ARBA00023052"/>
    </source>
</evidence>
<dbReference type="Pfam" id="PF00676">
    <property type="entry name" value="E1_dh"/>
    <property type="match status" value="1"/>
</dbReference>
<dbReference type="CTD" id="55526"/>
<comment type="similarity">
    <text evidence="2">Belongs to the alpha-ketoglutarate dehydrogenase family.</text>
</comment>
<dbReference type="GeneID" id="764393"/>
<sequence>MLRFLRHSRVRILSSQSTPRCQHAAPLVPAVQHLPSRLYNVGRDVYGYRQSAWRPLNLIGLQQQAEGINTDEAAIQNRIQNANLLRLVTAYREHGHKRATLDPLGLLQLQPVPELEPHLYGLSSDSSESYNLTGIVNIGKEKGTVQEVLDHLKKAYCSNIAVEFSHLLTSEEREWFGHQAEESPRWTVSNATKQKIAQVMADAQAFDQFMTTKFATVKRYGGEGAESMMVFFHQLFTQAASDGVEDIILAMPHRGRLNLLMGPLGYSPMVMLKKLRGNPEFPPHLLCVGDIPTHLWTTVDLDVDGKAVHLSLIPNPSHLEANIPVGIGKARGRQMSKQEGDYTLDPSFDGCHGDKVINVLLHGDAAFVAQGVIAECFAMANLPHYAVGGSIHLIVNNQIGFTTPSERGRSSPYSSDIAKMNGNPVIHVNGEDPEAVLSACRLAVSYRQKFRKDVVVDLLCFRRWGHNEIDDPSFTQPIMYGNIKSRLSIPDAYIQKTAEEGSVSKEEVDKNVSEQVREWNRCLKEADSAPDHAYESILQGPWSSCAPPHSHISSWDTGIDSEMLKFIGGKSVEVPDGFSIHPHLKKTFVAARLKRVEEGSSIDWATAESLAMGSLLIQGFNVRLSGQDVGRGTFSHRHAMLVDQENDCIHVPLNNMDQSQKGFFEVANSPLSEEAVLGFEYGMSIESPDLLVLWEAQFGDFFNAAQTIIDTYIFPGELKWQLQSGLVMLLPHGFDGAGPEHSSCRLERFLLQCDSSDEKVDGDNVNVQIANPTTPAQYFHLLRRQMVRNYRKPLIIASPKVLLRLPAAASDLSEMGPRTNFRPVIDDQTTDPQSIQKVVICCGKHYYALQKERESRQAHHIAIVRVESLCPFPADLLQSVLSRYPNAKEYLWSQEEHKNMGAWSFVAPRFENLVGHKLAYAGRDVLGVPAVGTATLHQEEVKQLMVRTFDR</sequence>
<evidence type="ECO:0000256" key="4">
    <source>
        <dbReference type="ARBA" id="ARBA00023002"/>
    </source>
</evidence>
<dbReference type="OrthoDB" id="413077at2759"/>
<dbReference type="Proteomes" id="UP000007110">
    <property type="component" value="Unassembled WGS sequence"/>
</dbReference>
<dbReference type="Gene3D" id="1.10.287.1150">
    <property type="entry name" value="TPP helical domain"/>
    <property type="match status" value="1"/>
</dbReference>
<dbReference type="OMA" id="PAQYYHV"/>
<evidence type="ECO:0000256" key="3">
    <source>
        <dbReference type="ARBA" id="ARBA00022946"/>
    </source>
</evidence>
<evidence type="ECO:0000256" key="2">
    <source>
        <dbReference type="ARBA" id="ARBA00006936"/>
    </source>
</evidence>
<dbReference type="InterPro" id="IPR001017">
    <property type="entry name" value="DH_E1"/>
</dbReference>
<evidence type="ECO:0000313" key="7">
    <source>
        <dbReference type="EnsemblMetazoa" id="XP_030855149"/>
    </source>
</evidence>
<keyword evidence="4" id="KW-0560">Oxidoreductase</keyword>
<dbReference type="Pfam" id="PF02779">
    <property type="entry name" value="Transket_pyr"/>
    <property type="match status" value="1"/>
</dbReference>
<dbReference type="NCBIfam" id="NF006914">
    <property type="entry name" value="PRK09404.1"/>
    <property type="match status" value="1"/>
</dbReference>
<dbReference type="InterPro" id="IPR011603">
    <property type="entry name" value="2oxoglutarate_DH_E1"/>
</dbReference>
<dbReference type="KEGG" id="spu:764393"/>
<dbReference type="InterPro" id="IPR005475">
    <property type="entry name" value="Transketolase-like_Pyr-bd"/>
</dbReference>
<dbReference type="Gene3D" id="3.40.50.970">
    <property type="match status" value="1"/>
</dbReference>
<dbReference type="PIRSF" id="PIRSF000157">
    <property type="entry name" value="Oxoglu_dh_E1"/>
    <property type="match status" value="1"/>
</dbReference>
<dbReference type="NCBIfam" id="TIGR00239">
    <property type="entry name" value="2oxo_dh_E1"/>
    <property type="match status" value="1"/>
</dbReference>
<dbReference type="SMART" id="SM00861">
    <property type="entry name" value="Transket_pyr"/>
    <property type="match status" value="1"/>
</dbReference>
<dbReference type="FunCoup" id="A0A7M7PRD1">
    <property type="interactions" value="297"/>
</dbReference>
<dbReference type="InterPro" id="IPR029061">
    <property type="entry name" value="THDP-binding"/>
</dbReference>
<dbReference type="InParanoid" id="A0A7M7PRD1"/>
<organism evidence="7 8">
    <name type="scientific">Strongylocentrotus purpuratus</name>
    <name type="common">Purple sea urchin</name>
    <dbReference type="NCBI Taxonomy" id="7668"/>
    <lineage>
        <taxon>Eukaryota</taxon>
        <taxon>Metazoa</taxon>
        <taxon>Echinodermata</taxon>
        <taxon>Eleutherozoa</taxon>
        <taxon>Echinozoa</taxon>
        <taxon>Echinoidea</taxon>
        <taxon>Euechinoidea</taxon>
        <taxon>Echinacea</taxon>
        <taxon>Camarodonta</taxon>
        <taxon>Echinidea</taxon>
        <taxon>Strongylocentrotidae</taxon>
        <taxon>Strongylocentrotus</taxon>
    </lineage>
</organism>
<evidence type="ECO:0000256" key="1">
    <source>
        <dbReference type="ARBA" id="ARBA00001964"/>
    </source>
</evidence>
<dbReference type="NCBIfam" id="NF008907">
    <property type="entry name" value="PRK12270.1"/>
    <property type="match status" value="1"/>
</dbReference>
<dbReference type="SUPFAM" id="SSF52518">
    <property type="entry name" value="Thiamin diphosphate-binding fold (THDP-binding)"/>
    <property type="match status" value="2"/>
</dbReference>
<keyword evidence="3" id="KW-0809">Transit peptide</keyword>
<dbReference type="PANTHER" id="PTHR23152">
    <property type="entry name" value="2-OXOGLUTARATE DEHYDROGENASE"/>
    <property type="match status" value="1"/>
</dbReference>
<reference evidence="7" key="2">
    <citation type="submission" date="2021-01" db="UniProtKB">
        <authorList>
            <consortium name="EnsemblMetazoa"/>
        </authorList>
    </citation>
    <scope>IDENTIFICATION</scope>
</reference>